<reference evidence="4 5" key="1">
    <citation type="submission" date="2011-02" db="EMBL/GenBank/DDBJ databases">
        <authorList>
            <person name="Nelson K.E."/>
            <person name="Sutton G."/>
            <person name="Torralba M."/>
            <person name="Durkin S."/>
            <person name="Harkins D."/>
            <person name="Montgomery R."/>
            <person name="Ziemer C."/>
            <person name="Klaassens E."/>
            <person name="Ocuiv P."/>
            <person name="Morrison M."/>
        </authorList>
    </citation>
    <scope>NUCLEOTIDE SEQUENCE [LARGE SCALE GENOMIC DNA]</scope>
    <source>
        <strain evidence="4 5">8</strain>
    </source>
</reference>
<name>E9SD12_RUMAL</name>
<dbReference type="EMBL" id="ADKM02000086">
    <property type="protein sequence ID" value="EGC02809.1"/>
    <property type="molecule type" value="Genomic_DNA"/>
</dbReference>
<dbReference type="STRING" id="246199.CUS_6024"/>
<dbReference type="CDD" id="cd07989">
    <property type="entry name" value="LPLAT_AGPAT-like"/>
    <property type="match status" value="1"/>
</dbReference>
<dbReference type="GO" id="GO:0003841">
    <property type="term" value="F:1-acylglycerol-3-phosphate O-acyltransferase activity"/>
    <property type="evidence" value="ECO:0007669"/>
    <property type="project" value="TreeGrafter"/>
</dbReference>
<dbReference type="GO" id="GO:0006654">
    <property type="term" value="P:phosphatidic acid biosynthetic process"/>
    <property type="evidence" value="ECO:0007669"/>
    <property type="project" value="TreeGrafter"/>
</dbReference>
<dbReference type="Proteomes" id="UP000004259">
    <property type="component" value="Unassembled WGS sequence"/>
</dbReference>
<accession>E9SD12</accession>
<evidence type="ECO:0000313" key="4">
    <source>
        <dbReference type="EMBL" id="EGC02809.1"/>
    </source>
</evidence>
<evidence type="ECO:0000256" key="2">
    <source>
        <dbReference type="ARBA" id="ARBA00023315"/>
    </source>
</evidence>
<keyword evidence="5" id="KW-1185">Reference proteome</keyword>
<dbReference type="SMART" id="SM00563">
    <property type="entry name" value="PlsC"/>
    <property type="match status" value="1"/>
</dbReference>
<protein>
    <submittedName>
        <fullName evidence="4">Acyltransferase</fullName>
    </submittedName>
</protein>
<dbReference type="OrthoDB" id="9803035at2"/>
<keyword evidence="2 4" id="KW-0012">Acyltransferase</keyword>
<dbReference type="PANTHER" id="PTHR10434">
    <property type="entry name" value="1-ACYL-SN-GLYCEROL-3-PHOSPHATE ACYLTRANSFERASE"/>
    <property type="match status" value="1"/>
</dbReference>
<evidence type="ECO:0000256" key="1">
    <source>
        <dbReference type="ARBA" id="ARBA00022679"/>
    </source>
</evidence>
<organism evidence="4 5">
    <name type="scientific">Ruminococcus albus 8</name>
    <dbReference type="NCBI Taxonomy" id="246199"/>
    <lineage>
        <taxon>Bacteria</taxon>
        <taxon>Bacillati</taxon>
        <taxon>Bacillota</taxon>
        <taxon>Clostridia</taxon>
        <taxon>Eubacteriales</taxon>
        <taxon>Oscillospiraceae</taxon>
        <taxon>Ruminococcus</taxon>
    </lineage>
</organism>
<dbReference type="InterPro" id="IPR002123">
    <property type="entry name" value="Plipid/glycerol_acylTrfase"/>
</dbReference>
<comment type="caution">
    <text evidence="4">The sequence shown here is derived from an EMBL/GenBank/DDBJ whole genome shotgun (WGS) entry which is preliminary data.</text>
</comment>
<dbReference type="eggNOG" id="COG0204">
    <property type="taxonomic scope" value="Bacteria"/>
</dbReference>
<dbReference type="AlphaFoldDB" id="E9SD12"/>
<dbReference type="Pfam" id="PF01553">
    <property type="entry name" value="Acyltransferase"/>
    <property type="match status" value="1"/>
</dbReference>
<proteinExistence type="predicted"/>
<dbReference type="RefSeq" id="WP_002850190.1">
    <property type="nucleotide sequence ID" value="NZ_ADKM02000086.1"/>
</dbReference>
<sequence>MDSRAVIYRALRCVFEPLMWLLFQPRIIGRQNIPKDGAAVLAGNHTHAIDPILIDISTRRIVRTLAKKDLHDGAFGWLFRSAGTIPVDLHAKHNPAALQAAKQALSSGELVNVSPEAKRNYTDELLLPFKFGAAVMAEDTGAVIVPYAITGRYKPFGGLTIIFGRPMKATGDADKTNRQLYDKVAALLKKVMPEEEYKYKKITTYEEWRTRNEKTS</sequence>
<evidence type="ECO:0000313" key="5">
    <source>
        <dbReference type="Proteomes" id="UP000004259"/>
    </source>
</evidence>
<dbReference type="GO" id="GO:0005886">
    <property type="term" value="C:plasma membrane"/>
    <property type="evidence" value="ECO:0007669"/>
    <property type="project" value="TreeGrafter"/>
</dbReference>
<gene>
    <name evidence="4" type="ORF">CUS_6024</name>
</gene>
<feature type="domain" description="Phospholipid/glycerol acyltransferase" evidence="3">
    <location>
        <begin position="39"/>
        <end position="152"/>
    </location>
</feature>
<dbReference type="PANTHER" id="PTHR10434:SF11">
    <property type="entry name" value="1-ACYL-SN-GLYCEROL-3-PHOSPHATE ACYLTRANSFERASE"/>
    <property type="match status" value="1"/>
</dbReference>
<keyword evidence="1 4" id="KW-0808">Transferase</keyword>
<dbReference type="SUPFAM" id="SSF69593">
    <property type="entry name" value="Glycerol-3-phosphate (1)-acyltransferase"/>
    <property type="match status" value="1"/>
</dbReference>
<evidence type="ECO:0000259" key="3">
    <source>
        <dbReference type="SMART" id="SM00563"/>
    </source>
</evidence>